<feature type="domain" description="Glucose-methanol-choline oxidoreductase N-terminal" evidence="7">
    <location>
        <begin position="87"/>
        <end position="110"/>
    </location>
</feature>
<dbReference type="Proteomes" id="UP000031057">
    <property type="component" value="Unassembled WGS sequence"/>
</dbReference>
<comment type="similarity">
    <text evidence="2 6">Belongs to the GMC oxidoreductase family.</text>
</comment>
<proteinExistence type="inferred from homology"/>
<dbReference type="AlphaFoldDB" id="A0A0B1ZET1"/>
<gene>
    <name evidence="9" type="ORF">LK12_22960</name>
</gene>
<dbReference type="InterPro" id="IPR036188">
    <property type="entry name" value="FAD/NAD-bd_sf"/>
</dbReference>
<evidence type="ECO:0000259" key="8">
    <source>
        <dbReference type="PROSITE" id="PS00624"/>
    </source>
</evidence>
<dbReference type="PROSITE" id="PS00624">
    <property type="entry name" value="GMC_OXRED_2"/>
    <property type="match status" value="1"/>
</dbReference>
<dbReference type="InterPro" id="IPR000172">
    <property type="entry name" value="GMC_OxRdtase_N"/>
</dbReference>
<evidence type="ECO:0000256" key="4">
    <source>
        <dbReference type="ARBA" id="ARBA00022827"/>
    </source>
</evidence>
<accession>A0A0B1ZET1</accession>
<reference evidence="9 10" key="1">
    <citation type="submission" date="2014-10" db="EMBL/GenBank/DDBJ databases">
        <title>Genome sequence of Novosphingobium malaysiense MUSC 273(T).</title>
        <authorList>
            <person name="Lee L.-H."/>
        </authorList>
    </citation>
    <scope>NUCLEOTIDE SEQUENCE [LARGE SCALE GENOMIC DNA]</scope>
    <source>
        <strain evidence="9 10">MUSC 273</strain>
    </source>
</reference>
<dbReference type="EMBL" id="JTDI01000011">
    <property type="protein sequence ID" value="KHK89005.1"/>
    <property type="molecule type" value="Genomic_DNA"/>
</dbReference>
<dbReference type="PROSITE" id="PS00623">
    <property type="entry name" value="GMC_OXRED_1"/>
    <property type="match status" value="1"/>
</dbReference>
<dbReference type="GO" id="GO:0050660">
    <property type="term" value="F:flavin adenine dinucleotide binding"/>
    <property type="evidence" value="ECO:0007669"/>
    <property type="project" value="InterPro"/>
</dbReference>
<keyword evidence="4 5" id="KW-0274">FAD</keyword>
<evidence type="ECO:0000256" key="5">
    <source>
        <dbReference type="PIRSR" id="PIRSR000137-2"/>
    </source>
</evidence>
<dbReference type="SUPFAM" id="SSF54373">
    <property type="entry name" value="FAD-linked reductases, C-terminal domain"/>
    <property type="match status" value="1"/>
</dbReference>
<evidence type="ECO:0000256" key="6">
    <source>
        <dbReference type="RuleBase" id="RU003968"/>
    </source>
</evidence>
<protein>
    <recommendedName>
        <fullName evidence="7 8">Glucose-methanol-choline oxidoreductase N-terminal domain-containing protein</fullName>
    </recommendedName>
</protein>
<dbReference type="GO" id="GO:0016614">
    <property type="term" value="F:oxidoreductase activity, acting on CH-OH group of donors"/>
    <property type="evidence" value="ECO:0007669"/>
    <property type="project" value="InterPro"/>
</dbReference>
<dbReference type="SUPFAM" id="SSF51905">
    <property type="entry name" value="FAD/NAD(P)-binding domain"/>
    <property type="match status" value="1"/>
</dbReference>
<evidence type="ECO:0000256" key="3">
    <source>
        <dbReference type="ARBA" id="ARBA00022630"/>
    </source>
</evidence>
<evidence type="ECO:0000313" key="10">
    <source>
        <dbReference type="Proteomes" id="UP000031057"/>
    </source>
</evidence>
<dbReference type="Pfam" id="PF05199">
    <property type="entry name" value="GMC_oxred_C"/>
    <property type="match status" value="1"/>
</dbReference>
<dbReference type="STRING" id="1348853.LK12_22960"/>
<comment type="caution">
    <text evidence="9">The sequence shown here is derived from an EMBL/GenBank/DDBJ whole genome shotgun (WGS) entry which is preliminary data.</text>
</comment>
<dbReference type="PANTHER" id="PTHR11552:SF147">
    <property type="entry name" value="CHOLINE DEHYDROGENASE, MITOCHONDRIAL"/>
    <property type="match status" value="1"/>
</dbReference>
<dbReference type="Gene3D" id="3.30.560.10">
    <property type="entry name" value="Glucose Oxidase, domain 3"/>
    <property type="match status" value="1"/>
</dbReference>
<feature type="binding site" evidence="5">
    <location>
        <position position="214"/>
    </location>
    <ligand>
        <name>FAD</name>
        <dbReference type="ChEBI" id="CHEBI:57692"/>
    </ligand>
</feature>
<name>A0A0B1ZET1_9SPHN</name>
<sequence length="527" mass="56742">MEPPLTYGDFDYVVIGAGSAGCVVAARLSQDPSVRVLLLEAGPEPRSPWIRIPGAVSKVIGPGKYNWGYTSDPEPHLGGRQIYWPRGRTLGGSGAINGMVYLRGHPRDFEAWKQAGNPGWGWDDVLPLFKKAEDAIGVSPAVTRYAFGDLFLAAAQDSGLPVRASLNTDGPAFEDGVGYLEFSIRHGLRRTSYDAYLAPIRKRRNLEILTSAMVQRIAMDEGRAKGVLFNRNGETCLAKARREVVLCGGAVNSPQLLMLSGIGPAQHLQDHGIGVHADAAAVGQNLHDHTNTPLVFNSPRAQSINHRIVWPRLSLEVGRYFLRRTGILAVGTSAASAFASSDGTSGYPDIQISVRPFSFVFTEKGLSVAKKPCVTVSVYQMRPESRGRVLLKSSDPAQAPSILANYLQTPGDQERVLAGVRLAQRIMSQPRMKGFSPAVPIPEDDEALLERVRGVLGPVFHPVGTCKMGSAQDSVVDPRLKVRGITGLRIADASIMPEIVSTNINAACIMIGEKAASMIAEDARSCS</sequence>
<dbReference type="InterPro" id="IPR012132">
    <property type="entry name" value="GMC_OxRdtase"/>
</dbReference>
<dbReference type="Pfam" id="PF00732">
    <property type="entry name" value="GMC_oxred_N"/>
    <property type="match status" value="1"/>
</dbReference>
<dbReference type="PIRSF" id="PIRSF000137">
    <property type="entry name" value="Alcohol_oxidase"/>
    <property type="match status" value="1"/>
</dbReference>
<keyword evidence="10" id="KW-1185">Reference proteome</keyword>
<evidence type="ECO:0000256" key="2">
    <source>
        <dbReference type="ARBA" id="ARBA00010790"/>
    </source>
</evidence>
<organism evidence="9 10">
    <name type="scientific">Novosphingobium malaysiense</name>
    <dbReference type="NCBI Taxonomy" id="1348853"/>
    <lineage>
        <taxon>Bacteria</taxon>
        <taxon>Pseudomonadati</taxon>
        <taxon>Pseudomonadota</taxon>
        <taxon>Alphaproteobacteria</taxon>
        <taxon>Sphingomonadales</taxon>
        <taxon>Sphingomonadaceae</taxon>
        <taxon>Novosphingobium</taxon>
    </lineage>
</organism>
<evidence type="ECO:0000259" key="7">
    <source>
        <dbReference type="PROSITE" id="PS00623"/>
    </source>
</evidence>
<comment type="cofactor">
    <cofactor evidence="1 5">
        <name>FAD</name>
        <dbReference type="ChEBI" id="CHEBI:57692"/>
    </cofactor>
</comment>
<keyword evidence="3 6" id="KW-0285">Flavoprotein</keyword>
<dbReference type="InterPro" id="IPR007867">
    <property type="entry name" value="GMC_OxRtase_C"/>
</dbReference>
<dbReference type="Gene3D" id="3.50.50.60">
    <property type="entry name" value="FAD/NAD(P)-binding domain"/>
    <property type="match status" value="1"/>
</dbReference>
<feature type="domain" description="Glucose-methanol-choline oxidoreductase N-terminal" evidence="8">
    <location>
        <begin position="249"/>
        <end position="263"/>
    </location>
</feature>
<dbReference type="PANTHER" id="PTHR11552">
    <property type="entry name" value="GLUCOSE-METHANOL-CHOLINE GMC OXIDOREDUCTASE"/>
    <property type="match status" value="1"/>
</dbReference>
<evidence type="ECO:0000313" key="9">
    <source>
        <dbReference type="EMBL" id="KHK89005.1"/>
    </source>
</evidence>
<feature type="binding site" evidence="5">
    <location>
        <begin position="97"/>
        <end position="100"/>
    </location>
    <ligand>
        <name>FAD</name>
        <dbReference type="ChEBI" id="CHEBI:57692"/>
    </ligand>
</feature>
<evidence type="ECO:0000256" key="1">
    <source>
        <dbReference type="ARBA" id="ARBA00001974"/>
    </source>
</evidence>